<dbReference type="SUPFAM" id="SSF56112">
    <property type="entry name" value="Protein kinase-like (PK-like)"/>
    <property type="match status" value="1"/>
</dbReference>
<dbReference type="InterPro" id="IPR000719">
    <property type="entry name" value="Prot_kinase_dom"/>
</dbReference>
<accession>A0A2P6V900</accession>
<keyword evidence="4" id="KW-1185">Reference proteome</keyword>
<dbReference type="GO" id="GO:0004672">
    <property type="term" value="F:protein kinase activity"/>
    <property type="evidence" value="ECO:0007669"/>
    <property type="project" value="InterPro"/>
</dbReference>
<dbReference type="SUPFAM" id="SSF48371">
    <property type="entry name" value="ARM repeat"/>
    <property type="match status" value="1"/>
</dbReference>
<dbReference type="EMBL" id="LHPF02000019">
    <property type="protein sequence ID" value="PSC70559.1"/>
    <property type="molecule type" value="Genomic_DNA"/>
</dbReference>
<name>A0A2P6V900_9CHLO</name>
<dbReference type="Gene3D" id="3.30.200.20">
    <property type="entry name" value="Phosphorylase Kinase, domain 1"/>
    <property type="match status" value="1"/>
</dbReference>
<dbReference type="AlphaFoldDB" id="A0A2P6V900"/>
<dbReference type="InterPro" id="IPR011989">
    <property type="entry name" value="ARM-like"/>
</dbReference>
<dbReference type="GO" id="GO:0005524">
    <property type="term" value="F:ATP binding"/>
    <property type="evidence" value="ECO:0007669"/>
    <property type="project" value="InterPro"/>
</dbReference>
<dbReference type="Gene3D" id="1.25.10.10">
    <property type="entry name" value="Leucine-rich Repeat Variant"/>
    <property type="match status" value="1"/>
</dbReference>
<evidence type="ECO:0000313" key="3">
    <source>
        <dbReference type="EMBL" id="PSC70559.1"/>
    </source>
</evidence>
<dbReference type="STRING" id="554055.A0A2P6V900"/>
<reference evidence="3 4" key="1">
    <citation type="journal article" date="2018" name="Plant J.">
        <title>Genome sequences of Chlorella sorokiniana UTEX 1602 and Micractinium conductrix SAG 241.80: implications to maltose excretion by a green alga.</title>
        <authorList>
            <person name="Arriola M.B."/>
            <person name="Velmurugan N."/>
            <person name="Zhang Y."/>
            <person name="Plunkett M.H."/>
            <person name="Hondzo H."/>
            <person name="Barney B.M."/>
        </authorList>
    </citation>
    <scope>NUCLEOTIDE SEQUENCE [LARGE SCALE GENOMIC DNA]</scope>
    <source>
        <strain evidence="3 4">SAG 241.80</strain>
    </source>
</reference>
<dbReference type="InterPro" id="IPR011009">
    <property type="entry name" value="Kinase-like_dom_sf"/>
</dbReference>
<feature type="region of interest" description="Disordered" evidence="1">
    <location>
        <begin position="676"/>
        <end position="767"/>
    </location>
</feature>
<organism evidence="3 4">
    <name type="scientific">Micractinium conductrix</name>
    <dbReference type="NCBI Taxonomy" id="554055"/>
    <lineage>
        <taxon>Eukaryota</taxon>
        <taxon>Viridiplantae</taxon>
        <taxon>Chlorophyta</taxon>
        <taxon>core chlorophytes</taxon>
        <taxon>Trebouxiophyceae</taxon>
        <taxon>Chlorellales</taxon>
        <taxon>Chlorellaceae</taxon>
        <taxon>Chlorella clade</taxon>
        <taxon>Micractinium</taxon>
    </lineage>
</organism>
<proteinExistence type="predicted"/>
<feature type="compositionally biased region" description="Low complexity" evidence="1">
    <location>
        <begin position="715"/>
        <end position="743"/>
    </location>
</feature>
<sequence>MFSRLTALVSGTSLPFDVAGEYAPSGFGAWQHCRGTLRADGSPVSIFRLAAPSKSDARLEAGRHGVKRLRTLRHPNVLVFKESVEVEERGETVLYLVTEAVTPLAEVLSGMQGTDRQQYLCMGLGSVVAALSFLSNDCNLVHGALSMAAVAVTQTLDWKLHAFDVLSDHQFTSQYDLPLTAAAWLVPAQYKAGEVAKGDWQAVKEGPSWAVDAWGLGCLMQEVYSGAPLARTEDLRSTGHVPKELLQYYQRLLASQPARRLNPKALLEAGVLRNRLAEAASFLENLAIKDTMEKDAFFKKLPSLLPSIPTLVAQRKLLPMLANAIEFGGAPPIALTTLLEIGKTLPEEEYSSKVVPILAKLFASHDRGIRRGLLENIPTFGPSLTDKVVEEQIYAHVATGFSDGNPYLRELTLKSLAVLGPKLSQKTLSQSLLKHLAKLQVDEEASIRANTTVLLGNLADHLSEATCKKVLLNAFTRALRDGFPPARVAGLKAIVATSRYHSADDAATRVLPAVAPLCVDAVHEVRTSALACVEHFSGVLRKHNAELEKKAAEQAAEAAASGGGAAPGTSGGSSLLTSLGTSSLGWAASSLGLGGGGRSGAADAAAAPKPAAAPTAAADPAAAAVAPAARKAGGATAAAAPAAAPAAGGGWGNDDDLFEDMVDDVAAEREARQRLSKMAVGGSRPAAAATPAPAATRGGDSWGDGDGDGWQAMNAAPAAPAAAPRAARPAGGAAGPRRPLGARPAGGSGTAGGAAARKPSGGGMKLGVAKLGGAAAKLDAEFDNW</sequence>
<dbReference type="Gene3D" id="1.10.510.10">
    <property type="entry name" value="Transferase(Phosphotransferase) domain 1"/>
    <property type="match status" value="1"/>
</dbReference>
<gene>
    <name evidence="3" type="ORF">C2E20_6033</name>
</gene>
<dbReference type="OrthoDB" id="447103at2759"/>
<feature type="compositionally biased region" description="Low complexity" evidence="1">
    <location>
        <begin position="685"/>
        <end position="699"/>
    </location>
</feature>
<evidence type="ECO:0000259" key="2">
    <source>
        <dbReference type="PROSITE" id="PS50011"/>
    </source>
</evidence>
<protein>
    <submittedName>
        <fullName evidence="3">Inactive serine threonine-kinase scy1</fullName>
    </submittedName>
</protein>
<dbReference type="PANTHER" id="PTHR12984">
    <property type="entry name" value="SCY1-RELATED S/T PROTEIN KINASE-LIKE"/>
    <property type="match status" value="1"/>
</dbReference>
<evidence type="ECO:0000256" key="1">
    <source>
        <dbReference type="SAM" id="MobiDB-lite"/>
    </source>
</evidence>
<evidence type="ECO:0000313" key="4">
    <source>
        <dbReference type="Proteomes" id="UP000239649"/>
    </source>
</evidence>
<dbReference type="InterPro" id="IPR016024">
    <property type="entry name" value="ARM-type_fold"/>
</dbReference>
<feature type="domain" description="Protein kinase" evidence="2">
    <location>
        <begin position="16"/>
        <end position="283"/>
    </location>
</feature>
<comment type="caution">
    <text evidence="3">The sequence shown here is derived from an EMBL/GenBank/DDBJ whole genome shotgun (WGS) entry which is preliminary data.</text>
</comment>
<dbReference type="PROSITE" id="PS50011">
    <property type="entry name" value="PROTEIN_KINASE_DOM"/>
    <property type="match status" value="1"/>
</dbReference>
<dbReference type="InterPro" id="IPR051177">
    <property type="entry name" value="CIK-Related_Protein"/>
</dbReference>
<dbReference type="PANTHER" id="PTHR12984:SF3">
    <property type="entry name" value="N-TERMINAL KINASE-LIKE PROTEIN"/>
    <property type="match status" value="1"/>
</dbReference>
<dbReference type="Proteomes" id="UP000239649">
    <property type="component" value="Unassembled WGS sequence"/>
</dbReference>